<proteinExistence type="predicted"/>
<dbReference type="PRINTS" id="PR00455">
    <property type="entry name" value="HTHTETR"/>
</dbReference>
<feature type="domain" description="HTH tetR-type" evidence="5">
    <location>
        <begin position="9"/>
        <end position="69"/>
    </location>
</feature>
<dbReference type="RefSeq" id="WP_309793042.1">
    <property type="nucleotide sequence ID" value="NZ_JAVDPW010000002.1"/>
</dbReference>
<dbReference type="InterPro" id="IPR009057">
    <property type="entry name" value="Homeodomain-like_sf"/>
</dbReference>
<organism evidence="6 7">
    <name type="scientific">Inquilinus ginsengisoli</name>
    <dbReference type="NCBI Taxonomy" id="363840"/>
    <lineage>
        <taxon>Bacteria</taxon>
        <taxon>Pseudomonadati</taxon>
        <taxon>Pseudomonadota</taxon>
        <taxon>Alphaproteobacteria</taxon>
        <taxon>Rhodospirillales</taxon>
        <taxon>Rhodospirillaceae</taxon>
        <taxon>Inquilinus</taxon>
    </lineage>
</organism>
<dbReference type="Pfam" id="PF00440">
    <property type="entry name" value="TetR_N"/>
    <property type="match status" value="1"/>
</dbReference>
<gene>
    <name evidence="6" type="ORF">E9232_001454</name>
</gene>
<evidence type="ECO:0000256" key="1">
    <source>
        <dbReference type="ARBA" id="ARBA00023015"/>
    </source>
</evidence>
<keyword evidence="1" id="KW-0805">Transcription regulation</keyword>
<comment type="caution">
    <text evidence="6">The sequence shown here is derived from an EMBL/GenBank/DDBJ whole genome shotgun (WGS) entry which is preliminary data.</text>
</comment>
<dbReference type="InterPro" id="IPR001647">
    <property type="entry name" value="HTH_TetR"/>
</dbReference>
<dbReference type="PROSITE" id="PS50977">
    <property type="entry name" value="HTH_TETR_2"/>
    <property type="match status" value="1"/>
</dbReference>
<sequence length="198" mass="20711">MRYSKDHKSETRDRIVQTAARRFREDGVEAVGVAALMADAGLTHGGFYAHFPSKEALVAAACAEGFSQNGARLRRTVERHPAGERVAALADAYLSPAHRDNPGQGCAAAAIGAEIARHPAETRAAFTQGLQGLLRLAEDALRADGGDPAAAPQAVNAMVGALIMARTAADDPVLSDSLLEAGRRTLRSLVPAPQAPAR</sequence>
<dbReference type="PANTHER" id="PTHR47506:SF7">
    <property type="entry name" value="TRANSCRIPTIONAL REGULATORY PROTEIN"/>
    <property type="match status" value="1"/>
</dbReference>
<dbReference type="SUPFAM" id="SSF46689">
    <property type="entry name" value="Homeodomain-like"/>
    <property type="match status" value="1"/>
</dbReference>
<evidence type="ECO:0000256" key="2">
    <source>
        <dbReference type="ARBA" id="ARBA00023125"/>
    </source>
</evidence>
<evidence type="ECO:0000313" key="7">
    <source>
        <dbReference type="Proteomes" id="UP001262410"/>
    </source>
</evidence>
<dbReference type="EMBL" id="JAVDPW010000002">
    <property type="protein sequence ID" value="MDR6288947.1"/>
    <property type="molecule type" value="Genomic_DNA"/>
</dbReference>
<evidence type="ECO:0000313" key="6">
    <source>
        <dbReference type="EMBL" id="MDR6288947.1"/>
    </source>
</evidence>
<dbReference type="Gene3D" id="1.10.357.10">
    <property type="entry name" value="Tetracycline Repressor, domain 2"/>
    <property type="match status" value="1"/>
</dbReference>
<dbReference type="Gene3D" id="1.10.10.60">
    <property type="entry name" value="Homeodomain-like"/>
    <property type="match status" value="1"/>
</dbReference>
<keyword evidence="3" id="KW-0804">Transcription</keyword>
<evidence type="ECO:0000256" key="3">
    <source>
        <dbReference type="ARBA" id="ARBA00023163"/>
    </source>
</evidence>
<feature type="DNA-binding region" description="H-T-H motif" evidence="4">
    <location>
        <begin position="32"/>
        <end position="51"/>
    </location>
</feature>
<reference evidence="6 7" key="1">
    <citation type="submission" date="2023-07" db="EMBL/GenBank/DDBJ databases">
        <title>Sorghum-associated microbial communities from plants grown in Nebraska, USA.</title>
        <authorList>
            <person name="Schachtman D."/>
        </authorList>
    </citation>
    <scope>NUCLEOTIDE SEQUENCE [LARGE SCALE GENOMIC DNA]</scope>
    <source>
        <strain evidence="6 7">584</strain>
    </source>
</reference>
<accession>A0ABU1JK05</accession>
<dbReference type="PANTHER" id="PTHR47506">
    <property type="entry name" value="TRANSCRIPTIONAL REGULATORY PROTEIN"/>
    <property type="match status" value="1"/>
</dbReference>
<dbReference type="Proteomes" id="UP001262410">
    <property type="component" value="Unassembled WGS sequence"/>
</dbReference>
<protein>
    <submittedName>
        <fullName evidence="6">TetR/AcrR family transcriptional repressor of nem operon</fullName>
    </submittedName>
</protein>
<keyword evidence="7" id="KW-1185">Reference proteome</keyword>
<evidence type="ECO:0000256" key="4">
    <source>
        <dbReference type="PROSITE-ProRule" id="PRU00335"/>
    </source>
</evidence>
<keyword evidence="2 4" id="KW-0238">DNA-binding</keyword>
<evidence type="ECO:0000259" key="5">
    <source>
        <dbReference type="PROSITE" id="PS50977"/>
    </source>
</evidence>
<dbReference type="SUPFAM" id="SSF48498">
    <property type="entry name" value="Tetracyclin repressor-like, C-terminal domain"/>
    <property type="match status" value="1"/>
</dbReference>
<name>A0ABU1JK05_9PROT</name>
<dbReference type="InterPro" id="IPR036271">
    <property type="entry name" value="Tet_transcr_reg_TetR-rel_C_sf"/>
</dbReference>